<dbReference type="AlphaFoldDB" id="C2CJ56"/>
<protein>
    <submittedName>
        <fullName evidence="1">Uncharacterized protein</fullName>
    </submittedName>
</protein>
<gene>
    <name evidence="1" type="ORF">HMPREF0077_1516</name>
</gene>
<sequence>MVRYGCQTPSQSVILDYEKTLGQEAIDTTFRAALAKETVDGEGKGARLYPELRWGSNPDCLNGVNLDVNGTVANGGTTKAYLGDFANMFKWGYAKQIPLEVIKYGDPDNSSKDLKGYNQVYLRARNLLIRKK</sequence>
<dbReference type="HOGENOM" id="CLU_1912689_0_0_9"/>
<dbReference type="EMBL" id="ACGC01000096">
    <property type="protein sequence ID" value="EEI82398.1"/>
    <property type="molecule type" value="Genomic_DNA"/>
</dbReference>
<comment type="caution">
    <text evidence="1">The sequence shown here is derived from an EMBL/GenBank/DDBJ whole genome shotgun (WGS) entry which is preliminary data.</text>
</comment>
<organism evidence="1 2">
    <name type="scientific">Anaerococcus tetradius ATCC 35098</name>
    <dbReference type="NCBI Taxonomy" id="525255"/>
    <lineage>
        <taxon>Bacteria</taxon>
        <taxon>Bacillati</taxon>
        <taxon>Bacillota</taxon>
        <taxon>Tissierellia</taxon>
        <taxon>Tissierellales</taxon>
        <taxon>Peptoniphilaceae</taxon>
        <taxon>Anaerococcus</taxon>
    </lineage>
</organism>
<accession>C2CJ56</accession>
<reference evidence="1 2" key="1">
    <citation type="submission" date="2009-01" db="EMBL/GenBank/DDBJ databases">
        <authorList>
            <person name="Qin X."/>
            <person name="Bachman B."/>
            <person name="Battles P."/>
            <person name="Bell A."/>
            <person name="Bess C."/>
            <person name="Bickham C."/>
            <person name="Chaboub L."/>
            <person name="Chen D."/>
            <person name="Coyle M."/>
            <person name="Deiros D.R."/>
            <person name="Dinh H."/>
            <person name="Forbes L."/>
            <person name="Fowler G."/>
            <person name="Francisco L."/>
            <person name="Fu Q."/>
            <person name="Gubbala S."/>
            <person name="Hale W."/>
            <person name="Han Y."/>
            <person name="Hemphill L."/>
            <person name="Highlander S.K."/>
            <person name="Hirani K."/>
            <person name="Hogues M."/>
            <person name="Jackson L."/>
            <person name="Jakkamsetti A."/>
            <person name="Javaid M."/>
            <person name="Jiang H."/>
            <person name="Korchina V."/>
            <person name="Kovar C."/>
            <person name="Lara F."/>
            <person name="Lee S."/>
            <person name="Mata R."/>
            <person name="Mathew T."/>
            <person name="Moen C."/>
            <person name="Morales K."/>
            <person name="Munidasa M."/>
            <person name="Nazareth L."/>
            <person name="Ngo R."/>
            <person name="Nguyen L."/>
            <person name="Okwuonu G."/>
            <person name="Ongeri F."/>
            <person name="Patil S."/>
            <person name="Petrosino J."/>
            <person name="Pham C."/>
            <person name="Pham P."/>
            <person name="Pu L.-L."/>
            <person name="Puazo M."/>
            <person name="Raj R."/>
            <person name="Reid J."/>
            <person name="Rouhana J."/>
            <person name="Saada N."/>
            <person name="Shang Y."/>
            <person name="Simmons D."/>
            <person name="Thornton R."/>
            <person name="Warren J."/>
            <person name="Weissenberger G."/>
            <person name="Zhang J."/>
            <person name="Zhang L."/>
            <person name="Zhou C."/>
            <person name="Zhu D."/>
            <person name="Muzny D."/>
            <person name="Worley K."/>
            <person name="Gibbs R."/>
        </authorList>
    </citation>
    <scope>NUCLEOTIDE SEQUENCE [LARGE SCALE GENOMIC DNA]</scope>
    <source>
        <strain evidence="1 2">ATCC 35098</strain>
    </source>
</reference>
<evidence type="ECO:0000313" key="2">
    <source>
        <dbReference type="Proteomes" id="UP000003744"/>
    </source>
</evidence>
<dbReference type="Proteomes" id="UP000003744">
    <property type="component" value="Unassembled WGS sequence"/>
</dbReference>
<name>C2CJ56_9FIRM</name>
<dbReference type="eggNOG" id="ENOG502Z8E5">
    <property type="taxonomic scope" value="Bacteria"/>
</dbReference>
<dbReference type="SUPFAM" id="SSF56563">
    <property type="entry name" value="Major capsid protein gp5"/>
    <property type="match status" value="1"/>
</dbReference>
<proteinExistence type="predicted"/>
<evidence type="ECO:0000313" key="1">
    <source>
        <dbReference type="EMBL" id="EEI82398.1"/>
    </source>
</evidence>